<keyword evidence="6" id="KW-1185">Reference proteome</keyword>
<dbReference type="OMA" id="FETNAKA"/>
<dbReference type="InterPro" id="IPR048283">
    <property type="entry name" value="AdoMetDC-like"/>
</dbReference>
<keyword evidence="4" id="KW-0620">Polyamine biosynthesis</keyword>
<dbReference type="PANTHER" id="PTHR11570:SF2">
    <property type="entry name" value="DECARBOXYLASE PROENZYME-LIKE, PUTATIVE-RELATED"/>
    <property type="match status" value="1"/>
</dbReference>
<dbReference type="Gene3D" id="3.60.90.10">
    <property type="entry name" value="S-adenosylmethionine decarboxylase"/>
    <property type="match status" value="2"/>
</dbReference>
<organism evidence="5 6">
    <name type="scientific">Bodo saltans</name>
    <name type="common">Flagellated protozoan</name>
    <dbReference type="NCBI Taxonomy" id="75058"/>
    <lineage>
        <taxon>Eukaryota</taxon>
        <taxon>Discoba</taxon>
        <taxon>Euglenozoa</taxon>
        <taxon>Kinetoplastea</taxon>
        <taxon>Metakinetoplastina</taxon>
        <taxon>Eubodonida</taxon>
        <taxon>Bodonidae</taxon>
        <taxon>Bodo</taxon>
    </lineage>
</organism>
<dbReference type="AlphaFoldDB" id="A0A0S4JRG8"/>
<dbReference type="UniPathway" id="UPA00331">
    <property type="reaction ID" value="UER00451"/>
</dbReference>
<evidence type="ECO:0000313" key="5">
    <source>
        <dbReference type="EMBL" id="CUG91116.1"/>
    </source>
</evidence>
<proteinExistence type="inferred from homology"/>
<dbReference type="Proteomes" id="UP000051952">
    <property type="component" value="Unassembled WGS sequence"/>
</dbReference>
<dbReference type="PANTHER" id="PTHR11570">
    <property type="entry name" value="S-ADENOSYLMETHIONINE DECARBOXYLASE"/>
    <property type="match status" value="1"/>
</dbReference>
<accession>A0A0S4JRG8</accession>
<dbReference type="SUPFAM" id="SSF56276">
    <property type="entry name" value="S-adenosylmethionine decarboxylase"/>
    <property type="match status" value="1"/>
</dbReference>
<sequence length="331" mass="37570">MTTQWPFPRDEFPSTVQGLMSLWGGFDEPANVTDSGCEKRYEVDVNVTERGTSVLAVTKQQWQALMNHLKEEICECNEFEELTWIRTPQCALMVTKDKVVVTSSAVTLLHLLVAPLMELCNTMGTVQWASFMRKNIASPWEPDNEMNHVMASEYAELKQAFPQGKSFLIGPLDGDHYFYFVFDALNRKNGAVLENDSQVNLVMYNVAPEAHQSESSNGKVVQTCTPLDNKADEYEALRHFYTCGQRCVTFETNATSEAHGDRIVKLLEEYQPDRFTLITLFDPATVVAQRYAKGDRCGLDKFAKYKTENCFTNEFAHGYTVRKTVFVRAAI</sequence>
<dbReference type="GO" id="GO:0006597">
    <property type="term" value="P:spermine biosynthetic process"/>
    <property type="evidence" value="ECO:0007669"/>
    <property type="project" value="TreeGrafter"/>
</dbReference>
<name>A0A0S4JRG8_BODSA</name>
<keyword evidence="3" id="KW-0745">Spermidine biosynthesis</keyword>
<protein>
    <submittedName>
        <fullName evidence="5">S-adenosylmethionine decarboxylase, putative</fullName>
    </submittedName>
</protein>
<evidence type="ECO:0000256" key="4">
    <source>
        <dbReference type="ARBA" id="ARBA00023115"/>
    </source>
</evidence>
<comment type="pathway">
    <text evidence="1">Amine and polyamine biosynthesis; S-adenosylmethioninamine biosynthesis; S-adenosylmethioninamine from S-adenosyl-L-methionine: step 1/1.</text>
</comment>
<evidence type="ECO:0000313" key="6">
    <source>
        <dbReference type="Proteomes" id="UP000051952"/>
    </source>
</evidence>
<dbReference type="GO" id="GO:0005829">
    <property type="term" value="C:cytosol"/>
    <property type="evidence" value="ECO:0007669"/>
    <property type="project" value="TreeGrafter"/>
</dbReference>
<dbReference type="VEuPathDB" id="TriTrypDB:BSAL_30280"/>
<dbReference type="GO" id="GO:0008295">
    <property type="term" value="P:spermidine biosynthetic process"/>
    <property type="evidence" value="ECO:0007669"/>
    <property type="project" value="UniProtKB-KW"/>
</dbReference>
<dbReference type="EMBL" id="CYKH01001891">
    <property type="protein sequence ID" value="CUG91116.1"/>
    <property type="molecule type" value="Genomic_DNA"/>
</dbReference>
<evidence type="ECO:0000256" key="3">
    <source>
        <dbReference type="ARBA" id="ARBA00023066"/>
    </source>
</evidence>
<gene>
    <name evidence="5" type="ORF">BSAL_30280</name>
</gene>
<dbReference type="GO" id="GO:0004014">
    <property type="term" value="F:adenosylmethionine decarboxylase activity"/>
    <property type="evidence" value="ECO:0007669"/>
    <property type="project" value="InterPro"/>
</dbReference>
<reference evidence="6" key="1">
    <citation type="submission" date="2015-09" db="EMBL/GenBank/DDBJ databases">
        <authorList>
            <consortium name="Pathogen Informatics"/>
        </authorList>
    </citation>
    <scope>NUCLEOTIDE SEQUENCE [LARGE SCALE GENOMIC DNA]</scope>
    <source>
        <strain evidence="6">Lake Konstanz</strain>
    </source>
</reference>
<evidence type="ECO:0000256" key="1">
    <source>
        <dbReference type="ARBA" id="ARBA00004911"/>
    </source>
</evidence>
<evidence type="ECO:0000256" key="2">
    <source>
        <dbReference type="ARBA" id="ARBA00008466"/>
    </source>
</evidence>
<comment type="similarity">
    <text evidence="2">Belongs to the eukaryotic AdoMetDC family.</text>
</comment>
<dbReference type="OrthoDB" id="269766at2759"/>
<dbReference type="Pfam" id="PF01536">
    <property type="entry name" value="SAM_decarbox"/>
    <property type="match status" value="1"/>
</dbReference>
<dbReference type="InterPro" id="IPR016067">
    <property type="entry name" value="S-AdoMet_deCO2ase_core"/>
</dbReference>